<reference evidence="1" key="2">
    <citation type="submission" date="2017-10" db="EMBL/GenBank/DDBJ databases">
        <title>Ladona fulva Genome sequencing and assembly.</title>
        <authorList>
            <person name="Murali S."/>
            <person name="Richards S."/>
            <person name="Bandaranaike D."/>
            <person name="Bellair M."/>
            <person name="Blankenburg K."/>
            <person name="Chao H."/>
            <person name="Dinh H."/>
            <person name="Doddapaneni H."/>
            <person name="Dugan-Rocha S."/>
            <person name="Elkadiri S."/>
            <person name="Gnanaolivu R."/>
            <person name="Hernandez B."/>
            <person name="Skinner E."/>
            <person name="Javaid M."/>
            <person name="Lee S."/>
            <person name="Li M."/>
            <person name="Ming W."/>
            <person name="Munidasa M."/>
            <person name="Muniz J."/>
            <person name="Nguyen L."/>
            <person name="Hughes D."/>
            <person name="Osuji N."/>
            <person name="Pu L.-L."/>
            <person name="Puazo M."/>
            <person name="Qu C."/>
            <person name="Quiroz J."/>
            <person name="Raj R."/>
            <person name="Weissenberger G."/>
            <person name="Xin Y."/>
            <person name="Zou X."/>
            <person name="Han Y."/>
            <person name="Worley K."/>
            <person name="Muzny D."/>
            <person name="Gibbs R."/>
        </authorList>
    </citation>
    <scope>NUCLEOTIDE SEQUENCE</scope>
    <source>
        <strain evidence="1">Sampled in the wild</strain>
    </source>
</reference>
<dbReference type="AlphaFoldDB" id="A0A8K0K0M2"/>
<protein>
    <submittedName>
        <fullName evidence="1">Uncharacterized protein</fullName>
    </submittedName>
</protein>
<sequence>MLKIRWHMLIRQPAILLLTAEGREGNIERRYGLGNRYGKRENLVELCKKYLMVEANIIPQNHQERRYYWKMSGDRICQMHYLSF</sequence>
<gene>
    <name evidence="1" type="ORF">J437_LFUL001734</name>
</gene>
<evidence type="ECO:0000313" key="1">
    <source>
        <dbReference type="EMBL" id="KAG8225701.1"/>
    </source>
</evidence>
<name>A0A8K0K0M2_LADFU</name>
<accession>A0A8K0K0M2</accession>
<dbReference type="EMBL" id="KZ308248">
    <property type="protein sequence ID" value="KAG8225701.1"/>
    <property type="molecule type" value="Genomic_DNA"/>
</dbReference>
<organism evidence="1 2">
    <name type="scientific">Ladona fulva</name>
    <name type="common">Scarce chaser dragonfly</name>
    <name type="synonym">Libellula fulva</name>
    <dbReference type="NCBI Taxonomy" id="123851"/>
    <lineage>
        <taxon>Eukaryota</taxon>
        <taxon>Metazoa</taxon>
        <taxon>Ecdysozoa</taxon>
        <taxon>Arthropoda</taxon>
        <taxon>Hexapoda</taxon>
        <taxon>Insecta</taxon>
        <taxon>Pterygota</taxon>
        <taxon>Palaeoptera</taxon>
        <taxon>Odonata</taxon>
        <taxon>Epiprocta</taxon>
        <taxon>Anisoptera</taxon>
        <taxon>Libelluloidea</taxon>
        <taxon>Libellulidae</taxon>
        <taxon>Ladona</taxon>
    </lineage>
</organism>
<keyword evidence="2" id="KW-1185">Reference proteome</keyword>
<evidence type="ECO:0000313" key="2">
    <source>
        <dbReference type="Proteomes" id="UP000792457"/>
    </source>
</evidence>
<reference evidence="1" key="1">
    <citation type="submission" date="2013-04" db="EMBL/GenBank/DDBJ databases">
        <authorList>
            <person name="Qu J."/>
            <person name="Murali S.C."/>
            <person name="Bandaranaike D."/>
            <person name="Bellair M."/>
            <person name="Blankenburg K."/>
            <person name="Chao H."/>
            <person name="Dinh H."/>
            <person name="Doddapaneni H."/>
            <person name="Downs B."/>
            <person name="Dugan-Rocha S."/>
            <person name="Elkadiri S."/>
            <person name="Gnanaolivu R.D."/>
            <person name="Hernandez B."/>
            <person name="Javaid M."/>
            <person name="Jayaseelan J.C."/>
            <person name="Lee S."/>
            <person name="Li M."/>
            <person name="Ming W."/>
            <person name="Munidasa M."/>
            <person name="Muniz J."/>
            <person name="Nguyen L."/>
            <person name="Ongeri F."/>
            <person name="Osuji N."/>
            <person name="Pu L.-L."/>
            <person name="Puazo M."/>
            <person name="Qu C."/>
            <person name="Quiroz J."/>
            <person name="Raj R."/>
            <person name="Weissenberger G."/>
            <person name="Xin Y."/>
            <person name="Zou X."/>
            <person name="Han Y."/>
            <person name="Richards S."/>
            <person name="Worley K."/>
            <person name="Muzny D."/>
            <person name="Gibbs R."/>
        </authorList>
    </citation>
    <scope>NUCLEOTIDE SEQUENCE</scope>
    <source>
        <strain evidence="1">Sampled in the wild</strain>
    </source>
</reference>
<dbReference type="Proteomes" id="UP000792457">
    <property type="component" value="Unassembled WGS sequence"/>
</dbReference>
<proteinExistence type="predicted"/>
<comment type="caution">
    <text evidence="1">The sequence shown here is derived from an EMBL/GenBank/DDBJ whole genome shotgun (WGS) entry which is preliminary data.</text>
</comment>